<sequence>MHSPTSAFPATNLSSLPSSFRTSPKTSPRTSPKGTTALNGSPSEKFEKKWSHLTSTDLQFSTNQNNISNDDDIQLTKSYLKKRIESFSNNNDRDDGSLVETKIEPLQDSQINMKQINENQNNEKQINDEQIPKPKLNPNDDLTFTPNRKNPSLDLSSSELRESELYDSPQIKSNQKTSTRNSSTRKNDNRQNTEVSFDSRSKHSAAYLTAMKPIDSNKKHFHEAHPIGSNIEIDTNSEESQEMSNSQSTIKPNQENPNTEHKKSPQEELEEIQRLYLDTQKKLDELQKKAQNADVDKQFEKITRELSDSQSGTNDEIFAFSDDNDTDTDKILDEFQNIEVDE</sequence>
<evidence type="ECO:0000313" key="4">
    <source>
        <dbReference type="Proteomes" id="UP000179807"/>
    </source>
</evidence>
<dbReference type="AlphaFoldDB" id="A0A1J4L1R4"/>
<feature type="coiled-coil region" evidence="1">
    <location>
        <begin position="269"/>
        <end position="296"/>
    </location>
</feature>
<feature type="region of interest" description="Disordered" evidence="2">
    <location>
        <begin position="122"/>
        <end position="201"/>
    </location>
</feature>
<evidence type="ECO:0000256" key="1">
    <source>
        <dbReference type="SAM" id="Coils"/>
    </source>
</evidence>
<keyword evidence="1" id="KW-0175">Coiled coil</keyword>
<organism evidence="3 4">
    <name type="scientific">Tritrichomonas foetus</name>
    <dbReference type="NCBI Taxonomy" id="1144522"/>
    <lineage>
        <taxon>Eukaryota</taxon>
        <taxon>Metamonada</taxon>
        <taxon>Parabasalia</taxon>
        <taxon>Tritrichomonadida</taxon>
        <taxon>Tritrichomonadidae</taxon>
        <taxon>Tritrichomonas</taxon>
    </lineage>
</organism>
<keyword evidence="4" id="KW-1185">Reference proteome</keyword>
<gene>
    <name evidence="3" type="ORF">TRFO_42255</name>
</gene>
<protein>
    <submittedName>
        <fullName evidence="3">Uncharacterized protein</fullName>
    </submittedName>
</protein>
<dbReference type="RefSeq" id="XP_068368965.1">
    <property type="nucleotide sequence ID" value="XM_068514218.1"/>
</dbReference>
<dbReference type="GeneID" id="94848922"/>
<evidence type="ECO:0000313" key="3">
    <source>
        <dbReference type="EMBL" id="OHT15829.1"/>
    </source>
</evidence>
<dbReference type="EMBL" id="MLAK01000181">
    <property type="protein sequence ID" value="OHT15829.1"/>
    <property type="molecule type" value="Genomic_DNA"/>
</dbReference>
<dbReference type="Proteomes" id="UP000179807">
    <property type="component" value="Unassembled WGS sequence"/>
</dbReference>
<feature type="compositionally biased region" description="Polar residues" evidence="2">
    <location>
        <begin position="1"/>
        <end position="42"/>
    </location>
</feature>
<feature type="compositionally biased region" description="Basic and acidic residues" evidence="2">
    <location>
        <begin position="185"/>
        <end position="201"/>
    </location>
</feature>
<dbReference type="VEuPathDB" id="TrichDB:TRFO_42255"/>
<feature type="region of interest" description="Disordered" evidence="2">
    <location>
        <begin position="1"/>
        <end position="50"/>
    </location>
</feature>
<feature type="compositionally biased region" description="Polar residues" evidence="2">
    <location>
        <begin position="170"/>
        <end position="184"/>
    </location>
</feature>
<name>A0A1J4L1R4_9EUKA</name>
<proteinExistence type="predicted"/>
<feature type="compositionally biased region" description="Polar residues" evidence="2">
    <location>
        <begin position="140"/>
        <end position="150"/>
    </location>
</feature>
<feature type="region of interest" description="Disordered" evidence="2">
    <location>
        <begin position="304"/>
        <end position="328"/>
    </location>
</feature>
<accession>A0A1J4L1R4</accession>
<reference evidence="3" key="1">
    <citation type="submission" date="2016-10" db="EMBL/GenBank/DDBJ databases">
        <authorList>
            <person name="Benchimol M."/>
            <person name="Almeida L.G."/>
            <person name="Vasconcelos A.T."/>
            <person name="Perreira-Neves A."/>
            <person name="Rosa I.A."/>
            <person name="Tasca T."/>
            <person name="Bogo M.R."/>
            <person name="de Souza W."/>
        </authorList>
    </citation>
    <scope>NUCLEOTIDE SEQUENCE [LARGE SCALE GENOMIC DNA]</scope>
    <source>
        <strain evidence="3">K</strain>
    </source>
</reference>
<comment type="caution">
    <text evidence="3">The sequence shown here is derived from an EMBL/GenBank/DDBJ whole genome shotgun (WGS) entry which is preliminary data.</text>
</comment>
<evidence type="ECO:0000256" key="2">
    <source>
        <dbReference type="SAM" id="MobiDB-lite"/>
    </source>
</evidence>
<feature type="region of interest" description="Disordered" evidence="2">
    <location>
        <begin position="237"/>
        <end position="269"/>
    </location>
</feature>